<accession>A0A1G6KUN1</accession>
<proteinExistence type="predicted"/>
<dbReference type="EMBL" id="FMZO01000002">
    <property type="protein sequence ID" value="SDC34684.1"/>
    <property type="molecule type" value="Genomic_DNA"/>
</dbReference>
<dbReference type="STRING" id="1285928.SAMN04487894_102108"/>
<dbReference type="AlphaFoldDB" id="A0A1G6KUN1"/>
<reference evidence="2" key="1">
    <citation type="submission" date="2016-10" db="EMBL/GenBank/DDBJ databases">
        <authorList>
            <person name="Varghese N."/>
            <person name="Submissions S."/>
        </authorList>
    </citation>
    <scope>NUCLEOTIDE SEQUENCE [LARGE SCALE GENOMIC DNA]</scope>
    <source>
        <strain evidence="2">DSM 25811 / CCM 8410 / LMG 26954 / E90</strain>
    </source>
</reference>
<gene>
    <name evidence="1" type="ORF">SAMN04487894_102108</name>
</gene>
<evidence type="ECO:0000313" key="2">
    <source>
        <dbReference type="Proteomes" id="UP000198757"/>
    </source>
</evidence>
<organism evidence="1 2">
    <name type="scientific">Niabella drilacis (strain DSM 25811 / CCM 8410 / CCUG 62505 / LMG 26954 / E90)</name>
    <dbReference type="NCBI Taxonomy" id="1285928"/>
    <lineage>
        <taxon>Bacteria</taxon>
        <taxon>Pseudomonadati</taxon>
        <taxon>Bacteroidota</taxon>
        <taxon>Chitinophagia</taxon>
        <taxon>Chitinophagales</taxon>
        <taxon>Chitinophagaceae</taxon>
        <taxon>Niabella</taxon>
    </lineage>
</organism>
<feature type="non-terminal residue" evidence="1">
    <location>
        <position position="48"/>
    </location>
</feature>
<name>A0A1G6KUN1_NIADE</name>
<keyword evidence="2" id="KW-1185">Reference proteome</keyword>
<dbReference type="Proteomes" id="UP000198757">
    <property type="component" value="Unassembled WGS sequence"/>
</dbReference>
<protein>
    <submittedName>
        <fullName evidence="1">Uncharacterized protein</fullName>
    </submittedName>
</protein>
<sequence length="48" mass="5318">MILKGQPANKFLTCITGATRSPFLWLSVKSVSAIKRLLLRNEESSVVN</sequence>
<evidence type="ECO:0000313" key="1">
    <source>
        <dbReference type="EMBL" id="SDC34684.1"/>
    </source>
</evidence>